<protein>
    <submittedName>
        <fullName evidence="1">Uncharacterized protein</fullName>
    </submittedName>
</protein>
<sequence length="56" mass="7028">MKWLKDLEKILLEIGKHTEEKNKKEYDKLLDWEKQLSKDEKQLEDFGKKMEEWFKE</sequence>
<dbReference type="STRING" id="571933.SAMN05216362_103160"/>
<name>A0A1H9BA98_9BACI</name>
<evidence type="ECO:0000313" key="2">
    <source>
        <dbReference type="Proteomes" id="UP000199427"/>
    </source>
</evidence>
<keyword evidence="2" id="KW-1185">Reference proteome</keyword>
<reference evidence="1 2" key="1">
    <citation type="submission" date="2016-10" db="EMBL/GenBank/DDBJ databases">
        <authorList>
            <person name="de Groot N.N."/>
        </authorList>
    </citation>
    <scope>NUCLEOTIDE SEQUENCE [LARGE SCALE GENOMIC DNA]</scope>
    <source>
        <strain evidence="1 2">DSM 21633</strain>
    </source>
</reference>
<organism evidence="1 2">
    <name type="scientific">Piscibacillus halophilus</name>
    <dbReference type="NCBI Taxonomy" id="571933"/>
    <lineage>
        <taxon>Bacteria</taxon>
        <taxon>Bacillati</taxon>
        <taxon>Bacillota</taxon>
        <taxon>Bacilli</taxon>
        <taxon>Bacillales</taxon>
        <taxon>Bacillaceae</taxon>
        <taxon>Piscibacillus</taxon>
    </lineage>
</organism>
<dbReference type="AlphaFoldDB" id="A0A1H9BA98"/>
<accession>A0A1H9BA98</accession>
<dbReference type="Proteomes" id="UP000199427">
    <property type="component" value="Unassembled WGS sequence"/>
</dbReference>
<proteinExistence type="predicted"/>
<dbReference type="EMBL" id="FOES01000003">
    <property type="protein sequence ID" value="SEP85178.1"/>
    <property type="molecule type" value="Genomic_DNA"/>
</dbReference>
<evidence type="ECO:0000313" key="1">
    <source>
        <dbReference type="EMBL" id="SEP85178.1"/>
    </source>
</evidence>
<gene>
    <name evidence="1" type="ORF">SAMN05216362_103160</name>
</gene>
<dbReference type="RefSeq" id="WP_175615394.1">
    <property type="nucleotide sequence ID" value="NZ_CAESCL010000039.1"/>
</dbReference>